<dbReference type="Proteomes" id="UP000647587">
    <property type="component" value="Unassembled WGS sequence"/>
</dbReference>
<proteinExistence type="predicted"/>
<gene>
    <name evidence="1" type="ORF">GCM10008955_38260</name>
</gene>
<protein>
    <submittedName>
        <fullName evidence="1">Uncharacterized protein</fullName>
    </submittedName>
</protein>
<comment type="caution">
    <text evidence="1">The sequence shown here is derived from an EMBL/GenBank/DDBJ whole genome shotgun (WGS) entry which is preliminary data.</text>
</comment>
<sequence length="63" mass="6937">MDINQARFLFEVQRVSDRVAAECQYASTPKRAGTARPTSLRHAAAEWLHSLASRVDAPAPQSV</sequence>
<keyword evidence="2" id="KW-1185">Reference proteome</keyword>
<dbReference type="RefSeq" id="WP_189011655.1">
    <property type="nucleotide sequence ID" value="NZ_BMPP01000024.1"/>
</dbReference>
<evidence type="ECO:0000313" key="2">
    <source>
        <dbReference type="Proteomes" id="UP000647587"/>
    </source>
</evidence>
<organism evidence="1 2">
    <name type="scientific">Deinococcus malanensis</name>
    <dbReference type="NCBI Taxonomy" id="1706855"/>
    <lineage>
        <taxon>Bacteria</taxon>
        <taxon>Thermotogati</taxon>
        <taxon>Deinococcota</taxon>
        <taxon>Deinococci</taxon>
        <taxon>Deinococcales</taxon>
        <taxon>Deinococcaceae</taxon>
        <taxon>Deinococcus</taxon>
    </lineage>
</organism>
<evidence type="ECO:0000313" key="1">
    <source>
        <dbReference type="EMBL" id="GGK40834.1"/>
    </source>
</evidence>
<dbReference type="EMBL" id="BMPP01000024">
    <property type="protein sequence ID" value="GGK40834.1"/>
    <property type="molecule type" value="Genomic_DNA"/>
</dbReference>
<name>A0ABQ2F2I3_9DEIO</name>
<accession>A0ABQ2F2I3</accession>
<reference evidence="2" key="1">
    <citation type="journal article" date="2019" name="Int. J. Syst. Evol. Microbiol.">
        <title>The Global Catalogue of Microorganisms (GCM) 10K type strain sequencing project: providing services to taxonomists for standard genome sequencing and annotation.</title>
        <authorList>
            <consortium name="The Broad Institute Genomics Platform"/>
            <consortium name="The Broad Institute Genome Sequencing Center for Infectious Disease"/>
            <person name="Wu L."/>
            <person name="Ma J."/>
        </authorList>
    </citation>
    <scope>NUCLEOTIDE SEQUENCE [LARGE SCALE GENOMIC DNA]</scope>
    <source>
        <strain evidence="2">JCM 30331</strain>
    </source>
</reference>